<keyword evidence="2" id="KW-1185">Reference proteome</keyword>
<evidence type="ECO:0000313" key="2">
    <source>
        <dbReference type="Proteomes" id="UP000192639"/>
    </source>
</evidence>
<organism evidence="1 2">
    <name type="scientific">Enterospora canceri</name>
    <dbReference type="NCBI Taxonomy" id="1081671"/>
    <lineage>
        <taxon>Eukaryota</taxon>
        <taxon>Fungi</taxon>
        <taxon>Fungi incertae sedis</taxon>
        <taxon>Microsporidia</taxon>
        <taxon>Enterocytozoonidae</taxon>
        <taxon>Enterospora</taxon>
    </lineage>
</organism>
<comment type="caution">
    <text evidence="1">The sequence shown here is derived from an EMBL/GenBank/DDBJ whole genome shotgun (WGS) entry which is preliminary data.</text>
</comment>
<proteinExistence type="predicted"/>
<accession>A0A1Y1S5E0</accession>
<name>A0A1Y1S5E0_9MICR</name>
<protein>
    <submittedName>
        <fullName evidence="1">Uncharacterized protein</fullName>
    </submittedName>
</protein>
<evidence type="ECO:0000313" key="1">
    <source>
        <dbReference type="EMBL" id="ORD93634.1"/>
    </source>
</evidence>
<sequence length="262" mass="31344">MINDLTTYYKIYQQQYAKLHKETIKMKCDFVINTQFKGFCLLCGVLCTEKVCQKCNKYNLTQAELCVINRNDKFDEEIAQIDDANMENRRYYSYGFDHLGSKYNAFDVCKLYNKSMVVCSYVLDWLFTADTIESEELFDNSNIESIYNYTLLDKNNAYNFSTTMDPIKFRISFNKMRILNSDLHQIFINYKNRVQREQNITFYQNRIKYKIKMINEQIDQNINNLNKAIENNQIDDAREFMKINEKLTEFKKDLQLKQNNLG</sequence>
<dbReference type="Proteomes" id="UP000192639">
    <property type="component" value="Unassembled WGS sequence"/>
</dbReference>
<reference evidence="1 2" key="1">
    <citation type="journal article" date="2017" name="Environ. Microbiol.">
        <title>Decay of the glycolytic pathway and adaptation to intranuclear parasitism within Enterocytozoonidae microsporidia.</title>
        <authorList>
            <person name="Wiredu Boakye D."/>
            <person name="Jaroenlak P."/>
            <person name="Prachumwat A."/>
            <person name="Williams T.A."/>
            <person name="Bateman K.S."/>
            <person name="Itsathitphaisarn O."/>
            <person name="Sritunyalucksana K."/>
            <person name="Paszkiewicz K.H."/>
            <person name="Moore K.A."/>
            <person name="Stentiford G.D."/>
            <person name="Williams B.A."/>
        </authorList>
    </citation>
    <scope>NUCLEOTIDE SEQUENCE [LARGE SCALE GENOMIC DNA]</scope>
    <source>
        <strain evidence="1 2">GB1</strain>
    </source>
</reference>
<dbReference type="OrthoDB" id="2195738at2759"/>
<dbReference type="AlphaFoldDB" id="A0A1Y1S5E0"/>
<dbReference type="VEuPathDB" id="MicrosporidiaDB:ECANGB1_1850"/>
<gene>
    <name evidence="1" type="ORF">ECANGB1_1850</name>
</gene>
<dbReference type="EMBL" id="LWDP01000060">
    <property type="protein sequence ID" value="ORD93634.1"/>
    <property type="molecule type" value="Genomic_DNA"/>
</dbReference>